<keyword evidence="1" id="KW-0812">Transmembrane</keyword>
<dbReference type="KEGG" id="ebz:J7S26_07895"/>
<gene>
    <name evidence="2" type="ORF">GMI68_09260</name>
    <name evidence="3" type="ORF">J7S26_07895</name>
</gene>
<evidence type="ECO:0000313" key="3">
    <source>
        <dbReference type="EMBL" id="QTU84257.1"/>
    </source>
</evidence>
<name>A0A9E6MQ01_9ACTN</name>
<dbReference type="RefSeq" id="WP_166340409.1">
    <property type="nucleotide sequence ID" value="NZ_CP072829.1"/>
</dbReference>
<feature type="transmembrane region" description="Helical" evidence="1">
    <location>
        <begin position="35"/>
        <end position="54"/>
    </location>
</feature>
<accession>A0A9E6MQ01</accession>
<evidence type="ECO:0000313" key="5">
    <source>
        <dbReference type="Proteomes" id="UP000671910"/>
    </source>
</evidence>
<dbReference type="InterPro" id="IPR056918">
    <property type="entry name" value="8xMP"/>
</dbReference>
<reference evidence="3" key="2">
    <citation type="submission" date="2021-04" db="EMBL/GenBank/DDBJ databases">
        <title>Novel species in family Eggerthellaceae.</title>
        <authorList>
            <person name="Zhang G."/>
        </authorList>
    </citation>
    <scope>NUCLEOTIDE SEQUENCE</scope>
    <source>
        <strain evidence="3">Zg-886</strain>
    </source>
</reference>
<dbReference type="Pfam" id="PF24838">
    <property type="entry name" value="8xMP"/>
    <property type="match status" value="1"/>
</dbReference>
<keyword evidence="4" id="KW-1185">Reference proteome</keyword>
<dbReference type="Proteomes" id="UP000671910">
    <property type="component" value="Chromosome"/>
</dbReference>
<proteinExistence type="predicted"/>
<evidence type="ECO:0000313" key="4">
    <source>
        <dbReference type="Proteomes" id="UP000636394"/>
    </source>
</evidence>
<protein>
    <recommendedName>
        <fullName evidence="6">Small integral membrane protein</fullName>
    </recommendedName>
</protein>
<feature type="transmembrane region" description="Helical" evidence="1">
    <location>
        <begin position="60"/>
        <end position="78"/>
    </location>
</feature>
<organism evidence="3 5">
    <name type="scientific">Xiamenia xianingshaonis</name>
    <dbReference type="NCBI Taxonomy" id="2682776"/>
    <lineage>
        <taxon>Bacteria</taxon>
        <taxon>Bacillati</taxon>
        <taxon>Actinomycetota</taxon>
        <taxon>Coriobacteriia</taxon>
        <taxon>Eggerthellales</taxon>
        <taxon>Eggerthellaceae</taxon>
        <taxon>Xiamenia</taxon>
    </lineage>
</organism>
<dbReference type="EMBL" id="WPCR01000015">
    <property type="protein sequence ID" value="NHM14936.1"/>
    <property type="molecule type" value="Genomic_DNA"/>
</dbReference>
<dbReference type="AlphaFoldDB" id="A0A9E6MQ01"/>
<feature type="transmembrane region" description="Helical" evidence="1">
    <location>
        <begin position="125"/>
        <end position="144"/>
    </location>
</feature>
<sequence>MAEKKKIDEKEQELLLQQWQTCVESANTVSQRRDAINGIFVTLSLAVVTCSTAFWDRKSIPILLVGVAICIAWLLYLCSLKRLNAAKYDVINMMEESLPCQPFSDEWKALGLGKRYVKGTTVERILPVAFIVLYAVMLIIVIHAG</sequence>
<evidence type="ECO:0008006" key="6">
    <source>
        <dbReference type="Google" id="ProtNLM"/>
    </source>
</evidence>
<dbReference type="EMBL" id="CP072829">
    <property type="protein sequence ID" value="QTU84257.1"/>
    <property type="molecule type" value="Genomic_DNA"/>
</dbReference>
<evidence type="ECO:0000313" key="2">
    <source>
        <dbReference type="EMBL" id="NHM14936.1"/>
    </source>
</evidence>
<keyword evidence="1" id="KW-1133">Transmembrane helix</keyword>
<dbReference type="Proteomes" id="UP000636394">
    <property type="component" value="Unassembled WGS sequence"/>
</dbReference>
<keyword evidence="1" id="KW-0472">Membrane</keyword>
<reference evidence="2 4" key="1">
    <citation type="submission" date="2019-11" db="EMBL/GenBank/DDBJ databases">
        <title>Eggerthellaceae novel genus isolated from the rectal contents of marmort.</title>
        <authorList>
            <person name="Zhang G."/>
        </authorList>
    </citation>
    <scope>NUCLEOTIDE SEQUENCE [LARGE SCALE GENOMIC DNA]</scope>
    <source>
        <strain evidence="2">Zg-886</strain>
        <strain evidence="4">zg-886</strain>
    </source>
</reference>
<evidence type="ECO:0000256" key="1">
    <source>
        <dbReference type="SAM" id="Phobius"/>
    </source>
</evidence>